<gene>
    <name evidence="4" type="ORF">BO71DRAFT_383275</name>
</gene>
<dbReference type="InterPro" id="IPR036770">
    <property type="entry name" value="Ankyrin_rpt-contain_sf"/>
</dbReference>
<evidence type="ECO:0000259" key="3">
    <source>
        <dbReference type="Pfam" id="PF24883"/>
    </source>
</evidence>
<dbReference type="AlphaFoldDB" id="A0A319DE97"/>
<dbReference type="Gene3D" id="1.25.40.20">
    <property type="entry name" value="Ankyrin repeat-containing domain"/>
    <property type="match status" value="2"/>
</dbReference>
<feature type="repeat" description="ANK" evidence="2">
    <location>
        <begin position="519"/>
        <end position="551"/>
    </location>
</feature>
<feature type="repeat" description="ANK" evidence="2">
    <location>
        <begin position="485"/>
        <end position="510"/>
    </location>
</feature>
<feature type="domain" description="Nephrocystin 3-like N-terminal" evidence="3">
    <location>
        <begin position="2"/>
        <end position="139"/>
    </location>
</feature>
<dbReference type="InterPro" id="IPR056884">
    <property type="entry name" value="NPHP3-like_N"/>
</dbReference>
<evidence type="ECO:0000256" key="1">
    <source>
        <dbReference type="ARBA" id="ARBA00022737"/>
    </source>
</evidence>
<dbReference type="Proteomes" id="UP000247810">
    <property type="component" value="Unassembled WGS sequence"/>
</dbReference>
<keyword evidence="5" id="KW-1185">Reference proteome</keyword>
<dbReference type="SUPFAM" id="SSF48403">
    <property type="entry name" value="Ankyrin repeat"/>
    <property type="match status" value="1"/>
</dbReference>
<evidence type="ECO:0000256" key="2">
    <source>
        <dbReference type="PROSITE-ProRule" id="PRU00023"/>
    </source>
</evidence>
<dbReference type="InterPro" id="IPR002110">
    <property type="entry name" value="Ankyrin_rpt"/>
</dbReference>
<proteinExistence type="predicted"/>
<dbReference type="PANTHER" id="PTHR10039">
    <property type="entry name" value="AMELOGENIN"/>
    <property type="match status" value="1"/>
</dbReference>
<dbReference type="VEuPathDB" id="FungiDB:BO71DRAFT_383275"/>
<dbReference type="EMBL" id="KZ825913">
    <property type="protein sequence ID" value="PYH92587.1"/>
    <property type="molecule type" value="Genomic_DNA"/>
</dbReference>
<accession>A0A319DE97</accession>
<protein>
    <submittedName>
        <fullName evidence="4">Ankyrin</fullName>
    </submittedName>
</protein>
<dbReference type="PROSITE" id="PS50297">
    <property type="entry name" value="ANK_REP_REGION"/>
    <property type="match status" value="3"/>
</dbReference>
<keyword evidence="1" id="KW-0677">Repeat</keyword>
<dbReference type="Pfam" id="PF24883">
    <property type="entry name" value="NPHP3_N"/>
    <property type="match status" value="1"/>
</dbReference>
<dbReference type="STRING" id="1448320.A0A319DE97"/>
<dbReference type="PROSITE" id="PS50088">
    <property type="entry name" value="ANK_REPEAT"/>
    <property type="match status" value="3"/>
</dbReference>
<sequence length="665" mass="74163">MKAIAGAGKSVLTASRIACLQQHEPEAPVLFFFFRQIVTDRHGSHALVRDWLHQLLYHSLPLQLVLDAHKRKSRAVTNTSFGELWQILTDALLAMPTRVYCVADALDEVDDKDAPDLLHRLVTLGAQRPDRVKVLVSSRPLPQIQTTLGGVLVVRLEDRVVNRDIARVVQFQLDQAKDILQPAVRDEITRSIEDRVFPSFLYARLMLNELLEEARRASLDVSSVQRVLQSIPASLEDLYSQMLNEHSRRAGVPRERQMLILQLATHATRPLRLLEIATVWEFLDGTNKHSQTKSGNVKNLIRLSCGPLLEILPDETVSIIHHSFTEFLTDTSRAHRISTHENTFPVINTVDANLQMALICVRHLLSGGLTTWKRQTGSTLTRDPWKDMQIAQLGFPFIEYAACDWFIHVSRLPEIPSNLLDMLNRFARPENPAYLAFVELVMKVERESAIMTPLHVCAWAHMTAYAKALIQAGGADCNINALDGDKKTPLARAAAKGFPDLVSLLLENGAIHNPEPGRDGRLPLHHAAQGNHHCVVRLLLEAGADPMVRRSTKYDPPQCNGMPMPGSIQSSLEYACRAGAMEAFRAIQPYLSVENLESALQWSIEARQPVLVDILVNLPERQKAIHEGDQHGNTPLHVACLSGRVESVMLLLAAGADVTSTNKKL</sequence>
<feature type="non-terminal residue" evidence="4">
    <location>
        <position position="665"/>
    </location>
</feature>
<keyword evidence="2" id="KW-0040">ANK repeat</keyword>
<dbReference type="PANTHER" id="PTHR10039:SF14">
    <property type="entry name" value="NACHT DOMAIN-CONTAINING PROTEIN"/>
    <property type="match status" value="1"/>
</dbReference>
<organism evidence="4 5">
    <name type="scientific">Aspergillus ellipticus CBS 707.79</name>
    <dbReference type="NCBI Taxonomy" id="1448320"/>
    <lineage>
        <taxon>Eukaryota</taxon>
        <taxon>Fungi</taxon>
        <taxon>Dikarya</taxon>
        <taxon>Ascomycota</taxon>
        <taxon>Pezizomycotina</taxon>
        <taxon>Eurotiomycetes</taxon>
        <taxon>Eurotiomycetidae</taxon>
        <taxon>Eurotiales</taxon>
        <taxon>Aspergillaceae</taxon>
        <taxon>Aspergillus</taxon>
        <taxon>Aspergillus subgen. Circumdati</taxon>
    </lineage>
</organism>
<dbReference type="OrthoDB" id="21416at2759"/>
<dbReference type="Pfam" id="PF12796">
    <property type="entry name" value="Ank_2"/>
    <property type="match status" value="2"/>
</dbReference>
<evidence type="ECO:0000313" key="4">
    <source>
        <dbReference type="EMBL" id="PYH92587.1"/>
    </source>
</evidence>
<evidence type="ECO:0000313" key="5">
    <source>
        <dbReference type="Proteomes" id="UP000247810"/>
    </source>
</evidence>
<dbReference type="InterPro" id="IPR027417">
    <property type="entry name" value="P-loop_NTPase"/>
</dbReference>
<name>A0A319DE97_9EURO</name>
<dbReference type="Gene3D" id="3.40.50.300">
    <property type="entry name" value="P-loop containing nucleotide triphosphate hydrolases"/>
    <property type="match status" value="1"/>
</dbReference>
<dbReference type="SMART" id="SM00248">
    <property type="entry name" value="ANK"/>
    <property type="match status" value="5"/>
</dbReference>
<reference evidence="4 5" key="1">
    <citation type="submission" date="2018-02" db="EMBL/GenBank/DDBJ databases">
        <title>The genomes of Aspergillus section Nigri reveals drivers in fungal speciation.</title>
        <authorList>
            <consortium name="DOE Joint Genome Institute"/>
            <person name="Vesth T.C."/>
            <person name="Nybo J."/>
            <person name="Theobald S."/>
            <person name="Brandl J."/>
            <person name="Frisvad J.C."/>
            <person name="Nielsen K.F."/>
            <person name="Lyhne E.K."/>
            <person name="Kogle M.E."/>
            <person name="Kuo A."/>
            <person name="Riley R."/>
            <person name="Clum A."/>
            <person name="Nolan M."/>
            <person name="Lipzen A."/>
            <person name="Salamov A."/>
            <person name="Henrissat B."/>
            <person name="Wiebenga A."/>
            <person name="De vries R.P."/>
            <person name="Grigoriev I.V."/>
            <person name="Mortensen U.H."/>
            <person name="Andersen M.R."/>
            <person name="Baker S.E."/>
        </authorList>
    </citation>
    <scope>NUCLEOTIDE SEQUENCE [LARGE SCALE GENOMIC DNA]</scope>
    <source>
        <strain evidence="4 5">CBS 707.79</strain>
    </source>
</reference>
<feature type="repeat" description="ANK" evidence="2">
    <location>
        <begin position="631"/>
        <end position="663"/>
    </location>
</feature>